<dbReference type="EMBL" id="BKCJ010047870">
    <property type="protein sequence ID" value="GEW17337.1"/>
    <property type="molecule type" value="Genomic_DNA"/>
</dbReference>
<name>A0A699H082_TANCI</name>
<accession>A0A699H082</accession>
<feature type="region of interest" description="Disordered" evidence="1">
    <location>
        <begin position="459"/>
        <end position="490"/>
    </location>
</feature>
<dbReference type="InterPro" id="IPR013103">
    <property type="entry name" value="RVT_2"/>
</dbReference>
<feature type="compositionally biased region" description="Basic and acidic residues" evidence="1">
    <location>
        <begin position="464"/>
        <end position="473"/>
    </location>
</feature>
<proteinExistence type="predicted"/>
<gene>
    <name evidence="3" type="ORF">Tci_189313</name>
</gene>
<reference evidence="3" key="1">
    <citation type="journal article" date="2019" name="Sci. Rep.">
        <title>Draft genome of Tanacetum cinerariifolium, the natural source of mosquito coil.</title>
        <authorList>
            <person name="Yamashiro T."/>
            <person name="Shiraishi A."/>
            <person name="Satake H."/>
            <person name="Nakayama K."/>
        </authorList>
    </citation>
    <scope>NUCLEOTIDE SEQUENCE</scope>
</reference>
<dbReference type="Pfam" id="PF07727">
    <property type="entry name" value="RVT_2"/>
    <property type="match status" value="1"/>
</dbReference>
<dbReference type="AlphaFoldDB" id="A0A699H082"/>
<evidence type="ECO:0000313" key="3">
    <source>
        <dbReference type="EMBL" id="GEW17337.1"/>
    </source>
</evidence>
<feature type="domain" description="Reverse transcriptase Ty1/copia-type" evidence="2">
    <location>
        <begin position="512"/>
        <end position="598"/>
    </location>
</feature>
<feature type="compositionally biased region" description="Polar residues" evidence="1">
    <location>
        <begin position="474"/>
        <end position="484"/>
    </location>
</feature>
<dbReference type="PANTHER" id="PTHR11439">
    <property type="entry name" value="GAG-POL-RELATED RETROTRANSPOSON"/>
    <property type="match status" value="1"/>
</dbReference>
<feature type="region of interest" description="Disordered" evidence="1">
    <location>
        <begin position="204"/>
        <end position="224"/>
    </location>
</feature>
<comment type="caution">
    <text evidence="3">The sequence shown here is derived from an EMBL/GenBank/DDBJ whole genome shotgun (WGS) entry which is preliminary data.</text>
</comment>
<dbReference type="CDD" id="cd09272">
    <property type="entry name" value="RNase_HI_RT_Ty1"/>
    <property type="match status" value="2"/>
</dbReference>
<sequence length="1174" mass="132359">MRMEKYLIHTDYALWKVIINGDAPTSIASVCGGDQAAVAPKTTKQKIASRNELKAKSTLLLAIPDEHLLNPQLDNEDLEKIDTDDLEEIDLKWQVAMLTMRVKRFIKKTGRNLNVNGKETIGFDKTKLELETPANSLVVTDEMCYDWSYQAEEGPTDFALMAFSSSDSSSSNTEINTCFKEDKIGLGYESELNERDLNNKSDVFESASDSSVNESEEDNTQANDRYKAGEGYNVVPHPYTWKFMPSRPNFSFAGLDGFVFKSAMSETVTSVHEIETSAFKTSKERNYVLNNGVRLLVKGKHFIPTAVITNSGKVPVNAAKQSSPRATASTSTARYGSPQYTLQDKGIFDSRCSRHMIGNKSFLIDYQEIDGGFVTFGESPKGDHQGKFEGKADEGFLVGYSINITVGNLTNHDASIETHDNVGQARHEKASDYEYILLPFMPFNSLLDVDKVPDKGVKGVSKGSRIDDQEKTDSSTQDVNTVGPNINTANTNINTEVGAEVDTNNLELSTVVWTLVDLPNGKRGIETKWVFKNKKDKRGIVVRNKARLVAQGYTQDEGIDYDEVFVPVARIEAIRLFFAYASFMGFIVYQMDAKSAFLVVFDGMVMFLLWGKEFYHGAGEEVKGMMNSRREMRLWYLFHSKTKHIEIRHHFIRDSYEKKLIQVIKIYTDHNVADLLTKAFDVSRFNFLIAGLAKQYDWIGCNNTKDLRITLGFNRQALNEDTKLPQTSVPIPNVPDEAVYEEWDDSVERATTTAASLDAAQDSGNILKTQSMAMPNVPLPQGIGTGGSPRCQETIGVPLFRLGLRGYLPPHDSPLLRVNTLGNAAKKKVNTYTKRRRAVSTSSEGVSTASRIFSTVEESVKTVGESMPVSTADVVQERVKDKGKTIMQESEQPKKIKKRVQIQISLDEELAQKLHKEEQARYNAEQEAKFNAKQEKLFDLVKERFSITEPTDDKEKELWVELKRLFKPDNNDNLWKLQRPDIMLSVCLCARFYEDPKTSHFEAVKRIFQYVKGTTHSRLWYPKESVIETIVYADSDHAGDYVDCKSTSGICTFIGCCLTSWFSKKQTGFAISTTEAEYVRAKKACQQALWMKQAFIDYGISLNDIPIMCDKKGTIDLSKNLVQHSRIKHIEIRHHFLRDNVKKGNISIEKVSLKDNIADILTKPLKREPLITYV</sequence>
<protein>
    <submittedName>
        <fullName evidence="3">Copia protein</fullName>
    </submittedName>
</protein>
<evidence type="ECO:0000259" key="2">
    <source>
        <dbReference type="Pfam" id="PF07727"/>
    </source>
</evidence>
<evidence type="ECO:0000256" key="1">
    <source>
        <dbReference type="SAM" id="MobiDB-lite"/>
    </source>
</evidence>
<dbReference type="PANTHER" id="PTHR11439:SF442">
    <property type="entry name" value="CYSTEINE-RICH RLK (RECEPTOR-LIKE PROTEIN KINASE) 8"/>
    <property type="match status" value="1"/>
</dbReference>
<organism evidence="3">
    <name type="scientific">Tanacetum cinerariifolium</name>
    <name type="common">Dalmatian daisy</name>
    <name type="synonym">Chrysanthemum cinerariifolium</name>
    <dbReference type="NCBI Taxonomy" id="118510"/>
    <lineage>
        <taxon>Eukaryota</taxon>
        <taxon>Viridiplantae</taxon>
        <taxon>Streptophyta</taxon>
        <taxon>Embryophyta</taxon>
        <taxon>Tracheophyta</taxon>
        <taxon>Spermatophyta</taxon>
        <taxon>Magnoliopsida</taxon>
        <taxon>eudicotyledons</taxon>
        <taxon>Gunneridae</taxon>
        <taxon>Pentapetalae</taxon>
        <taxon>asterids</taxon>
        <taxon>campanulids</taxon>
        <taxon>Asterales</taxon>
        <taxon>Asteraceae</taxon>
        <taxon>Asteroideae</taxon>
        <taxon>Anthemideae</taxon>
        <taxon>Anthemidinae</taxon>
        <taxon>Tanacetum</taxon>
    </lineage>
</organism>